<dbReference type="Gene3D" id="1.10.2020.10">
    <property type="entry name" value="uronate isomerase, domain 2, chain A"/>
    <property type="match status" value="1"/>
</dbReference>
<feature type="domain" description="Mannitol dehydrogenase N-terminal" evidence="2">
    <location>
        <begin position="140"/>
        <end position="283"/>
    </location>
</feature>
<keyword evidence="4" id="KW-1185">Reference proteome</keyword>
<evidence type="ECO:0000259" key="2">
    <source>
        <dbReference type="Pfam" id="PF01232"/>
    </source>
</evidence>
<sequence>MELSSSERVLFGVLPDRAAKLGHRGYRMLLISPVFRSVGFYLHKKISVMAGKDIIISKSAGEDGQDVDAICLGSGRFLRSVLVPFLSSNMKPAVFQTRGRNFLDSFQEQYRRDDTDDIDVVSSLCYPVDTVQFDGSTTTSDIQIYAVGTLGSPAGKYQLMESLVSNMTGISVIGVGVTEAGMQNAENQCMLDLTELLNKFYCKSLACSNPNGRICVINTDNVPNNGDVMRSHVLKNAERYGMEVEGASSFVDFISAKVAFLNSMVDRITSSRPDSDGLIPMCEPLPMKALVICDQGRDLPLWMDDAGVQSRFGVKIRHDPTDLESDVSLKLRVANCTHTAVAHAMALLSMTNTAALCRLSTSSQIILNYLDSLYTAQILPGAVHDGILECETDATWVDWRKRLQHPHFGLSTFFITQNGAAKCGIRLGPTIKSLVAANVHGATTGDHPLSVSMAFAVAAVLRFLTPASSIFGSAPGWSTRISDAKDRGTYVGWFDVSSNEYGTNDGQLPDKASDDTVTYADGLRYNLSEGWYEFRCDCLVSRNTLTTNETEQGDSKIALPDALSWFDGPKQPCAYNKSVKAYLLHPQGGNLQTVVEGGDEVEESMRVRTFDTFVSAVCTLYARMVSGDGIILLLQEMMEKQHIYTHGFATPCACLDDSMSERGCIHRLHYRQHPIPSTSFLMLTRGGPRREDIDTVVFSEVRGHQVIDLHTHLLPPSHGALCLWGIDELLTYHYLVAEYFMTAPASISPERFYELNKKEQANLIWDALFIQRSPISEATRGVVTTLLALGLDAHVKSRDLNAIRKYYDKFRGSGLSGTSTFVEKVMAISGVRYAVMTNIPFDDTEIRHWRPRKKDYPATFRSALRVDPLLAGDKETVEKALRAAGYGISVADAEKYLHDWCDTMQPEYMMASTPHDFIFLAPDGGGGPLASVKKRGLNEESLKVPFAFTDLSANECSGCEETDNIPTIINERSVFLDCLMKVCEERNLPLALKIGAHRKINPGLLAAGDGMVAFADTASLARLCSTYPKVRFLATFLSRQNQHEACVLANKFRNLHIYGCWWYCNNPSIIHEITTMRVELLGTAFSAQHSDARVIDQLIYKWAHSRAVIANVLVEEYKKAISSGWEFNRKEIRRDVSMMFGGAYEDFMKKAL</sequence>
<dbReference type="EMBL" id="JALLAZ020000682">
    <property type="protein sequence ID" value="KAL3789376.1"/>
    <property type="molecule type" value="Genomic_DNA"/>
</dbReference>
<keyword evidence="1" id="KW-0560">Oxidoreductase</keyword>
<protein>
    <recommendedName>
        <fullName evidence="2">Mannitol dehydrogenase N-terminal domain-containing protein</fullName>
    </recommendedName>
</protein>
<dbReference type="InterPro" id="IPR032466">
    <property type="entry name" value="Metal_Hydrolase"/>
</dbReference>
<dbReference type="Gene3D" id="1.10.1040.10">
    <property type="entry name" value="N-(1-d-carboxylethyl)-l-norvaline Dehydrogenase, domain 2"/>
    <property type="match status" value="1"/>
</dbReference>
<dbReference type="Gene3D" id="3.40.50.720">
    <property type="entry name" value="NAD(P)-binding Rossmann-like Domain"/>
    <property type="match status" value="1"/>
</dbReference>
<dbReference type="InterPro" id="IPR050988">
    <property type="entry name" value="Mannitol_DH/Oxidoreductase"/>
</dbReference>
<gene>
    <name evidence="3" type="ORF">ACHAW5_010171</name>
</gene>
<dbReference type="Proteomes" id="UP001530315">
    <property type="component" value="Unassembled WGS sequence"/>
</dbReference>
<dbReference type="AlphaFoldDB" id="A0ABD3PPY5"/>
<dbReference type="InterPro" id="IPR036291">
    <property type="entry name" value="NAD(P)-bd_dom_sf"/>
</dbReference>
<organism evidence="3 4">
    <name type="scientific">Stephanodiscus triporus</name>
    <dbReference type="NCBI Taxonomy" id="2934178"/>
    <lineage>
        <taxon>Eukaryota</taxon>
        <taxon>Sar</taxon>
        <taxon>Stramenopiles</taxon>
        <taxon>Ochrophyta</taxon>
        <taxon>Bacillariophyta</taxon>
        <taxon>Coscinodiscophyceae</taxon>
        <taxon>Thalassiosirophycidae</taxon>
        <taxon>Stephanodiscales</taxon>
        <taxon>Stephanodiscaceae</taxon>
        <taxon>Stephanodiscus</taxon>
    </lineage>
</organism>
<name>A0ABD3PPY5_9STRA</name>
<evidence type="ECO:0000313" key="3">
    <source>
        <dbReference type="EMBL" id="KAL3789376.1"/>
    </source>
</evidence>
<evidence type="ECO:0000313" key="4">
    <source>
        <dbReference type="Proteomes" id="UP001530315"/>
    </source>
</evidence>
<dbReference type="SUPFAM" id="SSF51556">
    <property type="entry name" value="Metallo-dependent hydrolases"/>
    <property type="match status" value="1"/>
</dbReference>
<proteinExistence type="predicted"/>
<dbReference type="InterPro" id="IPR013131">
    <property type="entry name" value="Mannitol_DH_N"/>
</dbReference>
<dbReference type="Pfam" id="PF01232">
    <property type="entry name" value="Mannitol_dh"/>
    <property type="match status" value="1"/>
</dbReference>
<dbReference type="InterPro" id="IPR013328">
    <property type="entry name" value="6PGD_dom2"/>
</dbReference>
<dbReference type="Gene3D" id="3.20.20.140">
    <property type="entry name" value="Metal-dependent hydrolases"/>
    <property type="match status" value="1"/>
</dbReference>
<evidence type="ECO:0000256" key="1">
    <source>
        <dbReference type="ARBA" id="ARBA00023002"/>
    </source>
</evidence>
<reference evidence="3 4" key="1">
    <citation type="submission" date="2024-10" db="EMBL/GenBank/DDBJ databases">
        <title>Updated reference genomes for cyclostephanoid diatoms.</title>
        <authorList>
            <person name="Roberts W.R."/>
            <person name="Alverson A.J."/>
        </authorList>
    </citation>
    <scope>NUCLEOTIDE SEQUENCE [LARGE SCALE GENOMIC DNA]</scope>
    <source>
        <strain evidence="3 4">AJA276-08</strain>
    </source>
</reference>
<comment type="caution">
    <text evidence="3">The sequence shown here is derived from an EMBL/GenBank/DDBJ whole genome shotgun (WGS) entry which is preliminary data.</text>
</comment>
<dbReference type="PANTHER" id="PTHR43362:SF1">
    <property type="entry name" value="MANNITOL DEHYDROGENASE 2-RELATED"/>
    <property type="match status" value="1"/>
</dbReference>
<dbReference type="SUPFAM" id="SSF51735">
    <property type="entry name" value="NAD(P)-binding Rossmann-fold domains"/>
    <property type="match status" value="1"/>
</dbReference>
<accession>A0ABD3PPY5</accession>
<dbReference type="GO" id="GO:0016491">
    <property type="term" value="F:oxidoreductase activity"/>
    <property type="evidence" value="ECO:0007669"/>
    <property type="project" value="UniProtKB-KW"/>
</dbReference>
<dbReference type="PANTHER" id="PTHR43362">
    <property type="entry name" value="MANNITOL DEHYDROGENASE DSF1-RELATED"/>
    <property type="match status" value="1"/>
</dbReference>